<keyword evidence="1" id="KW-0812">Transmembrane</keyword>
<sequence length="110" mass="12664">MVSLPCSAVFWHIFLAHGFFLISVVFGLLGLFCKVLDYVWPNFHTFLLTLGLMGINHVELPHHLSIIMGWLVEHQTLYILLCSEFEKLLQSLTINLLFSPSNRILYLNFG</sequence>
<organism evidence="2">
    <name type="scientific">Opuntia streptacantha</name>
    <name type="common">Prickly pear cactus</name>
    <name type="synonym">Opuntia cardona</name>
    <dbReference type="NCBI Taxonomy" id="393608"/>
    <lineage>
        <taxon>Eukaryota</taxon>
        <taxon>Viridiplantae</taxon>
        <taxon>Streptophyta</taxon>
        <taxon>Embryophyta</taxon>
        <taxon>Tracheophyta</taxon>
        <taxon>Spermatophyta</taxon>
        <taxon>Magnoliopsida</taxon>
        <taxon>eudicotyledons</taxon>
        <taxon>Gunneridae</taxon>
        <taxon>Pentapetalae</taxon>
        <taxon>Caryophyllales</taxon>
        <taxon>Cactineae</taxon>
        <taxon>Cactaceae</taxon>
        <taxon>Opuntioideae</taxon>
        <taxon>Opuntia</taxon>
    </lineage>
</organism>
<evidence type="ECO:0000313" key="2">
    <source>
        <dbReference type="EMBL" id="MBA4648942.1"/>
    </source>
</evidence>
<name>A0A7C9DQW0_OPUST</name>
<feature type="transmembrane region" description="Helical" evidence="1">
    <location>
        <begin position="9"/>
        <end position="32"/>
    </location>
</feature>
<reference evidence="2" key="2">
    <citation type="submission" date="2020-07" db="EMBL/GenBank/DDBJ databases">
        <authorList>
            <person name="Vera ALvarez R."/>
            <person name="Arias-Moreno D.M."/>
            <person name="Jimenez-Jacinto V."/>
            <person name="Jimenez-Bremont J.F."/>
            <person name="Swaminathan K."/>
            <person name="Moose S.P."/>
            <person name="Guerrero-Gonzalez M.L."/>
            <person name="Marino-Ramirez L."/>
            <person name="Landsman D."/>
            <person name="Rodriguez-Kessler M."/>
            <person name="Delgado-Sanchez P."/>
        </authorList>
    </citation>
    <scope>NUCLEOTIDE SEQUENCE</scope>
    <source>
        <tissue evidence="2">Cladode</tissue>
    </source>
</reference>
<reference evidence="2" key="1">
    <citation type="journal article" date="2013" name="J. Plant Res.">
        <title>Effect of fungi and light on seed germination of three Opuntia species from semiarid lands of central Mexico.</title>
        <authorList>
            <person name="Delgado-Sanchez P."/>
            <person name="Jimenez-Bremont J.F."/>
            <person name="Guerrero-Gonzalez Mde L."/>
            <person name="Flores J."/>
        </authorList>
    </citation>
    <scope>NUCLEOTIDE SEQUENCE</scope>
    <source>
        <tissue evidence="2">Cladode</tissue>
    </source>
</reference>
<dbReference type="EMBL" id="GISG01157728">
    <property type="protein sequence ID" value="MBA4648942.1"/>
    <property type="molecule type" value="Transcribed_RNA"/>
</dbReference>
<proteinExistence type="predicted"/>
<dbReference type="AlphaFoldDB" id="A0A7C9DQW0"/>
<dbReference type="EMBL" id="GISG01157727">
    <property type="protein sequence ID" value="MBA4648941.1"/>
    <property type="molecule type" value="Transcribed_RNA"/>
</dbReference>
<evidence type="ECO:0000256" key="1">
    <source>
        <dbReference type="SAM" id="Phobius"/>
    </source>
</evidence>
<accession>A0A7C9DQW0</accession>
<protein>
    <submittedName>
        <fullName evidence="2">Uncharacterized protein</fullName>
    </submittedName>
</protein>
<keyword evidence="1" id="KW-0472">Membrane</keyword>
<keyword evidence="1" id="KW-1133">Transmembrane helix</keyword>